<dbReference type="OrthoDB" id="2960936at2759"/>
<dbReference type="EC" id="3.4.22.-" evidence="11"/>
<evidence type="ECO:0000256" key="4">
    <source>
        <dbReference type="ARBA" id="ARBA00022490"/>
    </source>
</evidence>
<feature type="compositionally biased region" description="Acidic residues" evidence="13">
    <location>
        <begin position="196"/>
        <end position="208"/>
    </location>
</feature>
<keyword evidence="4 11" id="KW-0963">Cytoplasm</keyword>
<evidence type="ECO:0000256" key="1">
    <source>
        <dbReference type="ARBA" id="ARBA00004496"/>
    </source>
</evidence>
<evidence type="ECO:0000256" key="5">
    <source>
        <dbReference type="ARBA" id="ARBA00022670"/>
    </source>
</evidence>
<dbReference type="PANTHER" id="PTHR22624:SF49">
    <property type="entry name" value="CYSTEINE PROTEASE"/>
    <property type="match status" value="1"/>
</dbReference>
<comment type="subcellular location">
    <subcellularLocation>
        <location evidence="1 11">Cytoplasm</location>
    </subcellularLocation>
</comment>
<keyword evidence="9 11" id="KW-0072">Autophagy</keyword>
<comment type="caution">
    <text evidence="15">The sequence shown here is derived from an EMBL/GenBank/DDBJ whole genome shotgun (WGS) entry which is preliminary data.</text>
</comment>
<dbReference type="GO" id="GO:0000423">
    <property type="term" value="P:mitophagy"/>
    <property type="evidence" value="ECO:0007669"/>
    <property type="project" value="TreeGrafter"/>
</dbReference>
<evidence type="ECO:0000256" key="8">
    <source>
        <dbReference type="ARBA" id="ARBA00022927"/>
    </source>
</evidence>
<dbReference type="GO" id="GO:0035973">
    <property type="term" value="P:aggrephagy"/>
    <property type="evidence" value="ECO:0007669"/>
    <property type="project" value="TreeGrafter"/>
</dbReference>
<feature type="region of interest" description="Disordered" evidence="13">
    <location>
        <begin position="182"/>
        <end position="209"/>
    </location>
</feature>
<protein>
    <recommendedName>
        <fullName evidence="11">Cysteine protease</fullName>
        <ecNumber evidence="11">3.4.22.-</ecNumber>
    </recommendedName>
</protein>
<organism evidence="15 16">
    <name type="scientific">Reticulomyxa filosa</name>
    <dbReference type="NCBI Taxonomy" id="46433"/>
    <lineage>
        <taxon>Eukaryota</taxon>
        <taxon>Sar</taxon>
        <taxon>Rhizaria</taxon>
        <taxon>Retaria</taxon>
        <taxon>Foraminifera</taxon>
        <taxon>Monothalamids</taxon>
        <taxon>Reticulomyxidae</taxon>
        <taxon>Reticulomyxa</taxon>
    </lineage>
</organism>
<dbReference type="InterPro" id="IPR005078">
    <property type="entry name" value="Peptidase_C54"/>
</dbReference>
<evidence type="ECO:0000313" key="16">
    <source>
        <dbReference type="Proteomes" id="UP000023152"/>
    </source>
</evidence>
<comment type="catalytic activity">
    <reaction evidence="10">
        <text>[protein]-C-terminal L-amino acid-glycyl-phosphatidylethanolamide + H2O = [protein]-C-terminal L-amino acid-glycine + a 1,2-diacyl-sn-glycero-3-phosphoethanolamine</text>
        <dbReference type="Rhea" id="RHEA:67548"/>
        <dbReference type="Rhea" id="RHEA-COMP:17323"/>
        <dbReference type="Rhea" id="RHEA-COMP:17324"/>
        <dbReference type="ChEBI" id="CHEBI:15377"/>
        <dbReference type="ChEBI" id="CHEBI:64612"/>
        <dbReference type="ChEBI" id="CHEBI:172940"/>
        <dbReference type="ChEBI" id="CHEBI:172941"/>
    </reaction>
    <physiologicalReaction direction="left-to-right" evidence="10">
        <dbReference type="Rhea" id="RHEA:67549"/>
    </physiologicalReaction>
</comment>
<dbReference type="PANTHER" id="PTHR22624">
    <property type="entry name" value="CYSTEINE PROTEASE ATG4"/>
    <property type="match status" value="1"/>
</dbReference>
<keyword evidence="7" id="KW-0788">Thiol protease</keyword>
<dbReference type="GO" id="GO:0019786">
    <property type="term" value="F:protein-phosphatidylethanolamide deconjugating activity"/>
    <property type="evidence" value="ECO:0007669"/>
    <property type="project" value="InterPro"/>
</dbReference>
<dbReference type="Pfam" id="PF03416">
    <property type="entry name" value="Peptidase_C54"/>
    <property type="match status" value="1"/>
</dbReference>
<proteinExistence type="inferred from homology"/>
<dbReference type="GO" id="GO:0034727">
    <property type="term" value="P:piecemeal microautophagy of the nucleus"/>
    <property type="evidence" value="ECO:0007669"/>
    <property type="project" value="TreeGrafter"/>
</dbReference>
<comment type="function">
    <text evidence="11">Cysteine protease that plays a key role in autophagy by mediating both proteolytic activation and delipidation of ATG8 family proteins.</text>
</comment>
<dbReference type="SUPFAM" id="SSF54001">
    <property type="entry name" value="Cysteine proteinases"/>
    <property type="match status" value="1"/>
</dbReference>
<dbReference type="Proteomes" id="UP000023152">
    <property type="component" value="Unassembled WGS sequence"/>
</dbReference>
<dbReference type="InterPro" id="IPR046792">
    <property type="entry name" value="Peptidase_C54_cat"/>
</dbReference>
<evidence type="ECO:0000256" key="13">
    <source>
        <dbReference type="SAM" id="MobiDB-lite"/>
    </source>
</evidence>
<feature type="coiled-coil region" evidence="12">
    <location>
        <begin position="84"/>
        <end position="112"/>
    </location>
</feature>
<evidence type="ECO:0000313" key="15">
    <source>
        <dbReference type="EMBL" id="ETO28410.1"/>
    </source>
</evidence>
<dbReference type="InterPro" id="IPR038765">
    <property type="entry name" value="Papain-like_cys_pep_sf"/>
</dbReference>
<keyword evidence="8 11" id="KW-0653">Protein transport</keyword>
<evidence type="ECO:0000256" key="3">
    <source>
        <dbReference type="ARBA" id="ARBA00022448"/>
    </source>
</evidence>
<name>X6NQ64_RETFI</name>
<evidence type="ECO:0000256" key="9">
    <source>
        <dbReference type="ARBA" id="ARBA00023006"/>
    </source>
</evidence>
<gene>
    <name evidence="15" type="ORF">RFI_08723</name>
</gene>
<evidence type="ECO:0000256" key="7">
    <source>
        <dbReference type="ARBA" id="ARBA00022807"/>
    </source>
</evidence>
<evidence type="ECO:0000256" key="10">
    <source>
        <dbReference type="ARBA" id="ARBA00029362"/>
    </source>
</evidence>
<dbReference type="EMBL" id="ASPP01006689">
    <property type="protein sequence ID" value="ETO28410.1"/>
    <property type="molecule type" value="Genomic_DNA"/>
</dbReference>
<dbReference type="AlphaFoldDB" id="X6NQ64"/>
<reference evidence="15 16" key="1">
    <citation type="journal article" date="2013" name="Curr. Biol.">
        <title>The Genome of the Foraminiferan Reticulomyxa filosa.</title>
        <authorList>
            <person name="Glockner G."/>
            <person name="Hulsmann N."/>
            <person name="Schleicher M."/>
            <person name="Noegel A.A."/>
            <person name="Eichinger L."/>
            <person name="Gallinger C."/>
            <person name="Pawlowski J."/>
            <person name="Sierra R."/>
            <person name="Euteneuer U."/>
            <person name="Pillet L."/>
            <person name="Moustafa A."/>
            <person name="Platzer M."/>
            <person name="Groth M."/>
            <person name="Szafranski K."/>
            <person name="Schliwa M."/>
        </authorList>
    </citation>
    <scope>NUCLEOTIDE SEQUENCE [LARGE SCALE GENOMIC DNA]</scope>
</reference>
<evidence type="ECO:0000256" key="12">
    <source>
        <dbReference type="SAM" id="Coils"/>
    </source>
</evidence>
<feature type="domain" description="Peptidase C54 catalytic" evidence="14">
    <location>
        <begin position="211"/>
        <end position="476"/>
    </location>
</feature>
<dbReference type="GO" id="GO:0005737">
    <property type="term" value="C:cytoplasm"/>
    <property type="evidence" value="ECO:0007669"/>
    <property type="project" value="UniProtKB-SubCell"/>
</dbReference>
<evidence type="ECO:0000259" key="14">
    <source>
        <dbReference type="Pfam" id="PF03416"/>
    </source>
</evidence>
<keyword evidence="12" id="KW-0175">Coiled coil</keyword>
<accession>X6NQ64</accession>
<keyword evidence="5 11" id="KW-0645">Protease</keyword>
<evidence type="ECO:0000256" key="2">
    <source>
        <dbReference type="ARBA" id="ARBA00010958"/>
    </source>
</evidence>
<keyword evidence="3" id="KW-0813">Transport</keyword>
<evidence type="ECO:0000256" key="11">
    <source>
        <dbReference type="RuleBase" id="RU363115"/>
    </source>
</evidence>
<dbReference type="GO" id="GO:0016485">
    <property type="term" value="P:protein processing"/>
    <property type="evidence" value="ECO:0007669"/>
    <property type="project" value="TreeGrafter"/>
</dbReference>
<dbReference type="GO" id="GO:0004197">
    <property type="term" value="F:cysteine-type endopeptidase activity"/>
    <property type="evidence" value="ECO:0007669"/>
    <property type="project" value="TreeGrafter"/>
</dbReference>
<keyword evidence="6 11" id="KW-0378">Hydrolase</keyword>
<sequence length="523" mass="60083">MFYYLLFKHSQYLESASIFFSKKKREIRQKKQDKRNFEQIFVLLGMSSFEVIEGPPANSDATLAEEEDLSPNQIWPSCSDSTIISSADVTAARTEEEKKEEEKKESEEEKSSKSLLAFPFSISMSMSSLSDWTQPLNTLFSEAKHRIYTLLSSNSGAMFACTNPHSFNSSDTVWIMGEEYKLQQQQQQSNEKKEEEGEEGEEGEEKEEEMDKVLKKLKSIIWITYRNNFEVIKGSKYTSDAGWGCMIRTTQMMFAQGLSRYWNNNDSTRNDNNKNENKEIIDKQILSYFNDSYDSSLSLHNMLKHGECLKKSTGTWFGPTEACVMMVKSLESSPLAKELTGLVAMHSNGVIYKSEIIKLCCDEQKVWKKAIFIFVPLRLGLDQLNANYIAGILGCLQFRHSIGFVGGKPQRSLYFVGHQNQHLFYLDPHTVFDCSVPHSVPTYCHLVQSLSIRELDPSMALGFFIRDQRDFDLFWSQCLEFTQIPFPIFTVGDHVPTFDDRWEDVSVNSHDHGSSDDSEWEKL</sequence>
<evidence type="ECO:0000256" key="6">
    <source>
        <dbReference type="ARBA" id="ARBA00022801"/>
    </source>
</evidence>
<dbReference type="GO" id="GO:0000045">
    <property type="term" value="P:autophagosome assembly"/>
    <property type="evidence" value="ECO:0007669"/>
    <property type="project" value="TreeGrafter"/>
</dbReference>
<dbReference type="GO" id="GO:0015031">
    <property type="term" value="P:protein transport"/>
    <property type="evidence" value="ECO:0007669"/>
    <property type="project" value="UniProtKB-KW"/>
</dbReference>
<keyword evidence="16" id="KW-1185">Reference proteome</keyword>
<comment type="similarity">
    <text evidence="2 11">Belongs to the peptidase C54 family.</text>
</comment>